<comment type="caution">
    <text evidence="1">The sequence shown here is derived from an EMBL/GenBank/DDBJ whole genome shotgun (WGS) entry which is preliminary data.</text>
</comment>
<dbReference type="Proteomes" id="UP000325315">
    <property type="component" value="Unassembled WGS sequence"/>
</dbReference>
<dbReference type="EMBL" id="SMMG02000001">
    <property type="protein sequence ID" value="KAA3488471.1"/>
    <property type="molecule type" value="Genomic_DNA"/>
</dbReference>
<dbReference type="AlphaFoldDB" id="A0A5B6X2N0"/>
<keyword evidence="2" id="KW-1185">Reference proteome</keyword>
<evidence type="ECO:0000313" key="1">
    <source>
        <dbReference type="EMBL" id="KAA3488471.1"/>
    </source>
</evidence>
<organism evidence="1 2">
    <name type="scientific">Gossypium australe</name>
    <dbReference type="NCBI Taxonomy" id="47621"/>
    <lineage>
        <taxon>Eukaryota</taxon>
        <taxon>Viridiplantae</taxon>
        <taxon>Streptophyta</taxon>
        <taxon>Embryophyta</taxon>
        <taxon>Tracheophyta</taxon>
        <taxon>Spermatophyta</taxon>
        <taxon>Magnoliopsida</taxon>
        <taxon>eudicotyledons</taxon>
        <taxon>Gunneridae</taxon>
        <taxon>Pentapetalae</taxon>
        <taxon>rosids</taxon>
        <taxon>malvids</taxon>
        <taxon>Malvales</taxon>
        <taxon>Malvaceae</taxon>
        <taxon>Malvoideae</taxon>
        <taxon>Gossypium</taxon>
    </lineage>
</organism>
<sequence>MCELMDQKIDLRATRDQTKNDTVDKKLFNLAKLEPVTFEEATQEAEWRTSMKDEITMINKNKA</sequence>
<name>A0A5B6X2N0_9ROSI</name>
<reference evidence="2" key="1">
    <citation type="journal article" date="2019" name="Plant Biotechnol. J.">
        <title>Genome sequencing of the Australian wild diploid species Gossypium australe highlights disease resistance and delayed gland morphogenesis.</title>
        <authorList>
            <person name="Cai Y."/>
            <person name="Cai X."/>
            <person name="Wang Q."/>
            <person name="Wang P."/>
            <person name="Zhang Y."/>
            <person name="Cai C."/>
            <person name="Xu Y."/>
            <person name="Wang K."/>
            <person name="Zhou Z."/>
            <person name="Wang C."/>
            <person name="Geng S."/>
            <person name="Li B."/>
            <person name="Dong Q."/>
            <person name="Hou Y."/>
            <person name="Wang H."/>
            <person name="Ai P."/>
            <person name="Liu Z."/>
            <person name="Yi F."/>
            <person name="Sun M."/>
            <person name="An G."/>
            <person name="Cheng J."/>
            <person name="Zhang Y."/>
            <person name="Shi Q."/>
            <person name="Xie Y."/>
            <person name="Shi X."/>
            <person name="Chang Y."/>
            <person name="Huang F."/>
            <person name="Chen Y."/>
            <person name="Hong S."/>
            <person name="Mi L."/>
            <person name="Sun Q."/>
            <person name="Zhang L."/>
            <person name="Zhou B."/>
            <person name="Peng R."/>
            <person name="Zhang X."/>
            <person name="Liu F."/>
        </authorList>
    </citation>
    <scope>NUCLEOTIDE SEQUENCE [LARGE SCALE GENOMIC DNA]</scope>
    <source>
        <strain evidence="2">cv. PA1801</strain>
    </source>
</reference>
<proteinExistence type="predicted"/>
<evidence type="ECO:0000313" key="2">
    <source>
        <dbReference type="Proteomes" id="UP000325315"/>
    </source>
</evidence>
<accession>A0A5B6X2N0</accession>
<protein>
    <submittedName>
        <fullName evidence="1">Uncharacterized protein</fullName>
    </submittedName>
</protein>
<gene>
    <name evidence="1" type="ORF">EPI10_032223</name>
</gene>